<feature type="compositionally biased region" description="Pro residues" evidence="1">
    <location>
        <begin position="137"/>
        <end position="178"/>
    </location>
</feature>
<feature type="non-terminal residue" evidence="2">
    <location>
        <position position="178"/>
    </location>
</feature>
<evidence type="ECO:0000313" key="3">
    <source>
        <dbReference type="Proteomes" id="UP000823521"/>
    </source>
</evidence>
<evidence type="ECO:0000313" key="2">
    <source>
        <dbReference type="EMBL" id="MBO4205847.1"/>
    </source>
</evidence>
<dbReference type="EMBL" id="WVUH01000040">
    <property type="protein sequence ID" value="MBO4205847.1"/>
    <property type="molecule type" value="Genomic_DNA"/>
</dbReference>
<feature type="compositionally biased region" description="Pro residues" evidence="1">
    <location>
        <begin position="85"/>
        <end position="106"/>
    </location>
</feature>
<evidence type="ECO:0000256" key="1">
    <source>
        <dbReference type="SAM" id="MobiDB-lite"/>
    </source>
</evidence>
<reference evidence="2 3" key="1">
    <citation type="submission" date="2019-12" db="EMBL/GenBank/DDBJ databases">
        <title>Whole genome sequencing of endophytic Actinobacterium Micromonospora sp. MPMI6T.</title>
        <authorList>
            <person name="Evv R."/>
            <person name="Podile A.R."/>
        </authorList>
    </citation>
    <scope>NUCLEOTIDE SEQUENCE [LARGE SCALE GENOMIC DNA]</scope>
    <source>
        <strain evidence="2 3">MPMI6</strain>
    </source>
</reference>
<accession>A0ABS3VMT5</accession>
<proteinExistence type="predicted"/>
<feature type="region of interest" description="Disordered" evidence="1">
    <location>
        <begin position="85"/>
        <end position="178"/>
    </location>
</feature>
<keyword evidence="3" id="KW-1185">Reference proteome</keyword>
<name>A0ABS3VMT5_MICEH</name>
<protein>
    <submittedName>
        <fullName evidence="2">Uncharacterized protein</fullName>
    </submittedName>
</protein>
<dbReference type="Proteomes" id="UP000823521">
    <property type="component" value="Unassembled WGS sequence"/>
</dbReference>
<gene>
    <name evidence="2" type="ORF">GSF22_07485</name>
</gene>
<comment type="caution">
    <text evidence="2">The sequence shown here is derived from an EMBL/GenBank/DDBJ whole genome shotgun (WGS) entry which is preliminary data.</text>
</comment>
<sequence>MSEHEELNPPLLGRHRVGGGTSYRRVIGAHRAQGLAGPPRGYLLTVALLAGTASMPILAAISADTATIGGTALPDGVTPFIPPPSVGPVVVPQPPTAVPAPPPPLRLPAEPAAPTGWRALADTASPDHPTGPHRQSPSPPGDPVYRPPVGPSPRPSPDPSPRPSGSPAPGPGPTGSPD</sequence>
<organism evidence="2 3">
    <name type="scientific">Micromonospora echinofusca</name>
    <dbReference type="NCBI Taxonomy" id="47858"/>
    <lineage>
        <taxon>Bacteria</taxon>
        <taxon>Bacillati</taxon>
        <taxon>Actinomycetota</taxon>
        <taxon>Actinomycetes</taxon>
        <taxon>Micromonosporales</taxon>
        <taxon>Micromonosporaceae</taxon>
        <taxon>Micromonospora</taxon>
    </lineage>
</organism>